<keyword evidence="3" id="KW-1185">Reference proteome</keyword>
<name>A0A4R2S2S0_9BACL</name>
<dbReference type="AlphaFoldDB" id="A0A4R2S2S0"/>
<evidence type="ECO:0000256" key="1">
    <source>
        <dbReference type="SAM" id="Phobius"/>
    </source>
</evidence>
<accession>A0A4R2S2S0</accession>
<keyword evidence="1" id="KW-1133">Transmembrane helix</keyword>
<dbReference type="OrthoDB" id="2326035at2"/>
<dbReference type="RefSeq" id="WP_131847229.1">
    <property type="nucleotide sequence ID" value="NZ_SLXV01000001.1"/>
</dbReference>
<organism evidence="2 3">
    <name type="scientific">Baia soyae</name>
    <dbReference type="NCBI Taxonomy" id="1544746"/>
    <lineage>
        <taxon>Bacteria</taxon>
        <taxon>Bacillati</taxon>
        <taxon>Bacillota</taxon>
        <taxon>Bacilli</taxon>
        <taxon>Bacillales</taxon>
        <taxon>Thermoactinomycetaceae</taxon>
        <taxon>Baia</taxon>
    </lineage>
</organism>
<evidence type="ECO:0000313" key="3">
    <source>
        <dbReference type="Proteomes" id="UP000294746"/>
    </source>
</evidence>
<keyword evidence="1" id="KW-0812">Transmembrane</keyword>
<reference evidence="2 3" key="1">
    <citation type="submission" date="2019-03" db="EMBL/GenBank/DDBJ databases">
        <title>Genomic Encyclopedia of Type Strains, Phase IV (KMG-IV): sequencing the most valuable type-strain genomes for metagenomic binning, comparative biology and taxonomic classification.</title>
        <authorList>
            <person name="Goeker M."/>
        </authorList>
    </citation>
    <scope>NUCLEOTIDE SEQUENCE [LARGE SCALE GENOMIC DNA]</scope>
    <source>
        <strain evidence="2 3">DSM 46831</strain>
    </source>
</reference>
<protein>
    <submittedName>
        <fullName evidence="2">Attachment p12 family protein</fullName>
    </submittedName>
</protein>
<gene>
    <name evidence="2" type="ORF">EDD57_10185</name>
</gene>
<feature type="transmembrane region" description="Helical" evidence="1">
    <location>
        <begin position="6"/>
        <end position="23"/>
    </location>
</feature>
<evidence type="ECO:0000313" key="2">
    <source>
        <dbReference type="EMBL" id="TCP70643.1"/>
    </source>
</evidence>
<keyword evidence="1" id="KW-0472">Membrane</keyword>
<sequence>MIANLLIGILIFGYAGWTIMRFVRKSKQGKCATCSLNKRCSSVCNDSQDQSHKTFA</sequence>
<dbReference type="EMBL" id="SLXV01000001">
    <property type="protein sequence ID" value="TCP70643.1"/>
    <property type="molecule type" value="Genomic_DNA"/>
</dbReference>
<proteinExistence type="predicted"/>
<dbReference type="Pfam" id="PF12669">
    <property type="entry name" value="FeoB_associated"/>
    <property type="match status" value="1"/>
</dbReference>
<comment type="caution">
    <text evidence="2">The sequence shown here is derived from an EMBL/GenBank/DDBJ whole genome shotgun (WGS) entry which is preliminary data.</text>
</comment>
<dbReference type="Proteomes" id="UP000294746">
    <property type="component" value="Unassembled WGS sequence"/>
</dbReference>